<organism evidence="4 5">
    <name type="scientific">Linum tenue</name>
    <dbReference type="NCBI Taxonomy" id="586396"/>
    <lineage>
        <taxon>Eukaryota</taxon>
        <taxon>Viridiplantae</taxon>
        <taxon>Streptophyta</taxon>
        <taxon>Embryophyta</taxon>
        <taxon>Tracheophyta</taxon>
        <taxon>Spermatophyta</taxon>
        <taxon>Magnoliopsida</taxon>
        <taxon>eudicotyledons</taxon>
        <taxon>Gunneridae</taxon>
        <taxon>Pentapetalae</taxon>
        <taxon>rosids</taxon>
        <taxon>fabids</taxon>
        <taxon>Malpighiales</taxon>
        <taxon>Linaceae</taxon>
        <taxon>Linum</taxon>
    </lineage>
</organism>
<name>A0AAV0JED5_9ROSI</name>
<dbReference type="GO" id="GO:0008270">
    <property type="term" value="F:zinc ion binding"/>
    <property type="evidence" value="ECO:0007669"/>
    <property type="project" value="UniProtKB-KW"/>
</dbReference>
<dbReference type="Pfam" id="PF00098">
    <property type="entry name" value="zf-CCHC"/>
    <property type="match status" value="1"/>
</dbReference>
<sequence>MIVWVLFPALKVHFYHKEVLNMLGNLIGRTIKLDFHTLNLQRAKFARIAVEVDLSKPLVPRIWLDDAWQKVEYENLPEVCFECGKIGHISASCPVLRPAVLPMVSTVSDGQSQAFITEAAAEEPSPGFGPWMLVTRRNRRNLRDPSQKGKAETESKIPNGERPAKNGRDGTITKEGEIVSPVAALAISNSSQRSGPQERKGGAGRMGPENLKNTKSVDISKGKGVLGPGPDKKDKKGSKPSAELGQSSTSAQVQNSTSQMTKNKAQVHPQLQSSLATPMTDDSSGKVNSQLPPLTVTSITGKNGTNMQIVDLVNVPGGRNDKQVAAPPSTKSRTKGSKARKEDRRQSPIKVSPMKSLQVWTPKKDRKSKSRAKIATLTMQEITAWTNAAKMSSSASGKEGSIYFPEDPKSTSSPPIQGEPDS</sequence>
<keyword evidence="1" id="KW-0862">Zinc</keyword>
<keyword evidence="1" id="KW-0863">Zinc-finger</keyword>
<feature type="compositionally biased region" description="Basic and acidic residues" evidence="2">
    <location>
        <begin position="162"/>
        <end position="177"/>
    </location>
</feature>
<dbReference type="AlphaFoldDB" id="A0AAV0JED5"/>
<keyword evidence="1" id="KW-0479">Metal-binding</keyword>
<dbReference type="SMART" id="SM00343">
    <property type="entry name" value="ZnF_C2HC"/>
    <property type="match status" value="1"/>
</dbReference>
<feature type="region of interest" description="Disordered" evidence="2">
    <location>
        <begin position="139"/>
        <end position="372"/>
    </location>
</feature>
<dbReference type="SUPFAM" id="SSF57756">
    <property type="entry name" value="Retrovirus zinc finger-like domains"/>
    <property type="match status" value="1"/>
</dbReference>
<evidence type="ECO:0000313" key="4">
    <source>
        <dbReference type="EMBL" id="CAI0408252.1"/>
    </source>
</evidence>
<dbReference type="PANTHER" id="PTHR31286">
    <property type="entry name" value="GLYCINE-RICH CELL WALL STRUCTURAL PROTEIN 1.8-LIKE"/>
    <property type="match status" value="1"/>
</dbReference>
<dbReference type="InterPro" id="IPR040256">
    <property type="entry name" value="At4g02000-like"/>
</dbReference>
<gene>
    <name evidence="4" type="ORF">LITE_LOCUS13880</name>
</gene>
<dbReference type="GO" id="GO:0003676">
    <property type="term" value="F:nucleic acid binding"/>
    <property type="evidence" value="ECO:0007669"/>
    <property type="project" value="InterPro"/>
</dbReference>
<feature type="compositionally biased region" description="Polar residues" evidence="2">
    <location>
        <begin position="244"/>
        <end position="308"/>
    </location>
</feature>
<evidence type="ECO:0000256" key="1">
    <source>
        <dbReference type="PROSITE-ProRule" id="PRU00047"/>
    </source>
</evidence>
<reference evidence="4" key="1">
    <citation type="submission" date="2022-08" db="EMBL/GenBank/DDBJ databases">
        <authorList>
            <person name="Gutierrez-Valencia J."/>
        </authorList>
    </citation>
    <scope>NUCLEOTIDE SEQUENCE</scope>
</reference>
<protein>
    <recommendedName>
        <fullName evidence="3">CCHC-type domain-containing protein</fullName>
    </recommendedName>
</protein>
<feature type="region of interest" description="Disordered" evidence="2">
    <location>
        <begin position="388"/>
        <end position="422"/>
    </location>
</feature>
<dbReference type="EMBL" id="CAMGYJ010000004">
    <property type="protein sequence ID" value="CAI0408252.1"/>
    <property type="molecule type" value="Genomic_DNA"/>
</dbReference>
<evidence type="ECO:0000256" key="2">
    <source>
        <dbReference type="SAM" id="MobiDB-lite"/>
    </source>
</evidence>
<dbReference type="PROSITE" id="PS50158">
    <property type="entry name" value="ZF_CCHC"/>
    <property type="match status" value="1"/>
</dbReference>
<dbReference type="Proteomes" id="UP001154282">
    <property type="component" value="Unassembled WGS sequence"/>
</dbReference>
<evidence type="ECO:0000259" key="3">
    <source>
        <dbReference type="PROSITE" id="PS50158"/>
    </source>
</evidence>
<dbReference type="PANTHER" id="PTHR31286:SF99">
    <property type="entry name" value="DUF4283 DOMAIN-CONTAINING PROTEIN"/>
    <property type="match status" value="1"/>
</dbReference>
<evidence type="ECO:0000313" key="5">
    <source>
        <dbReference type="Proteomes" id="UP001154282"/>
    </source>
</evidence>
<proteinExistence type="predicted"/>
<comment type="caution">
    <text evidence="4">The sequence shown here is derived from an EMBL/GenBank/DDBJ whole genome shotgun (WGS) entry which is preliminary data.</text>
</comment>
<dbReference type="InterPro" id="IPR001878">
    <property type="entry name" value="Znf_CCHC"/>
</dbReference>
<keyword evidence="5" id="KW-1185">Reference proteome</keyword>
<feature type="domain" description="CCHC-type" evidence="3">
    <location>
        <begin position="80"/>
        <end position="94"/>
    </location>
</feature>
<dbReference type="InterPro" id="IPR036875">
    <property type="entry name" value="Znf_CCHC_sf"/>
</dbReference>
<feature type="compositionally biased region" description="Basic and acidic residues" evidence="2">
    <location>
        <begin position="141"/>
        <end position="155"/>
    </location>
</feature>
<accession>A0AAV0JED5</accession>